<accession>A0A7C9VAW6</accession>
<feature type="region of interest" description="Disordered" evidence="1">
    <location>
        <begin position="77"/>
        <end position="101"/>
    </location>
</feature>
<dbReference type="RefSeq" id="WP_165121676.1">
    <property type="nucleotide sequence ID" value="NZ_JAAKZG010000035.1"/>
</dbReference>
<evidence type="ECO:0000313" key="3">
    <source>
        <dbReference type="Proteomes" id="UP000481252"/>
    </source>
</evidence>
<protein>
    <submittedName>
        <fullName evidence="2">Uncharacterized protein</fullName>
    </submittedName>
</protein>
<organism evidence="2 3">
    <name type="scientific">Mesorhizobium zhangyense</name>
    <dbReference type="NCBI Taxonomy" id="1776730"/>
    <lineage>
        <taxon>Bacteria</taxon>
        <taxon>Pseudomonadati</taxon>
        <taxon>Pseudomonadota</taxon>
        <taxon>Alphaproteobacteria</taxon>
        <taxon>Hyphomicrobiales</taxon>
        <taxon>Phyllobacteriaceae</taxon>
        <taxon>Mesorhizobium</taxon>
    </lineage>
</organism>
<reference evidence="2 3" key="1">
    <citation type="submission" date="2020-02" db="EMBL/GenBank/DDBJ databases">
        <title>Genome sequence of the type strain CGMCC 1.15528 of Mesorhizobium zhangyense.</title>
        <authorList>
            <person name="Gao J."/>
            <person name="Sun J."/>
        </authorList>
    </citation>
    <scope>NUCLEOTIDE SEQUENCE [LARGE SCALE GENOMIC DNA]</scope>
    <source>
        <strain evidence="2 3">CGMCC 1.15528</strain>
    </source>
</reference>
<dbReference type="Proteomes" id="UP000481252">
    <property type="component" value="Unassembled WGS sequence"/>
</dbReference>
<keyword evidence="3" id="KW-1185">Reference proteome</keyword>
<name>A0A7C9VAW6_9HYPH</name>
<evidence type="ECO:0000313" key="2">
    <source>
        <dbReference type="EMBL" id="NGN45305.1"/>
    </source>
</evidence>
<proteinExistence type="predicted"/>
<comment type="caution">
    <text evidence="2">The sequence shown here is derived from an EMBL/GenBank/DDBJ whole genome shotgun (WGS) entry which is preliminary data.</text>
</comment>
<sequence>MKSTVQFSSNNQLADIQLELKLQPMLVPHAQNLLKAEGTALTQGAVIRRQALTIEAKNWACWRTEVGFDPAANHAGGQFANASDHDRDGTGTGGHQVCLAA</sequence>
<evidence type="ECO:0000256" key="1">
    <source>
        <dbReference type="SAM" id="MobiDB-lite"/>
    </source>
</evidence>
<dbReference type="AlphaFoldDB" id="A0A7C9VAW6"/>
<gene>
    <name evidence="2" type="ORF">G6N74_30100</name>
</gene>
<dbReference type="EMBL" id="JAAKZG010000035">
    <property type="protein sequence ID" value="NGN45305.1"/>
    <property type="molecule type" value="Genomic_DNA"/>
</dbReference>